<keyword evidence="3" id="KW-1185">Reference proteome</keyword>
<evidence type="ECO:0000313" key="3">
    <source>
        <dbReference type="Proteomes" id="UP000747542"/>
    </source>
</evidence>
<protein>
    <submittedName>
        <fullName evidence="2">Uncharacterized protein</fullName>
    </submittedName>
</protein>
<proteinExistence type="predicted"/>
<reference evidence="2" key="1">
    <citation type="journal article" date="2021" name="Sci. Adv.">
        <title>The American lobster genome reveals insights on longevity, neural, and immune adaptations.</title>
        <authorList>
            <person name="Polinski J.M."/>
            <person name="Zimin A.V."/>
            <person name="Clark K.F."/>
            <person name="Kohn A.B."/>
            <person name="Sadowski N."/>
            <person name="Timp W."/>
            <person name="Ptitsyn A."/>
            <person name="Khanna P."/>
            <person name="Romanova D.Y."/>
            <person name="Williams P."/>
            <person name="Greenwood S.J."/>
            <person name="Moroz L.L."/>
            <person name="Walt D.R."/>
            <person name="Bodnar A.G."/>
        </authorList>
    </citation>
    <scope>NUCLEOTIDE SEQUENCE</scope>
    <source>
        <strain evidence="2">GMGI-L3</strain>
    </source>
</reference>
<name>A0A8J5MK93_HOMAM</name>
<evidence type="ECO:0000313" key="2">
    <source>
        <dbReference type="EMBL" id="KAG7154310.1"/>
    </source>
</evidence>
<organism evidence="2 3">
    <name type="scientific">Homarus americanus</name>
    <name type="common">American lobster</name>
    <dbReference type="NCBI Taxonomy" id="6706"/>
    <lineage>
        <taxon>Eukaryota</taxon>
        <taxon>Metazoa</taxon>
        <taxon>Ecdysozoa</taxon>
        <taxon>Arthropoda</taxon>
        <taxon>Crustacea</taxon>
        <taxon>Multicrustacea</taxon>
        <taxon>Malacostraca</taxon>
        <taxon>Eumalacostraca</taxon>
        <taxon>Eucarida</taxon>
        <taxon>Decapoda</taxon>
        <taxon>Pleocyemata</taxon>
        <taxon>Astacidea</taxon>
        <taxon>Nephropoidea</taxon>
        <taxon>Nephropidae</taxon>
        <taxon>Homarus</taxon>
    </lineage>
</organism>
<feature type="compositionally biased region" description="Polar residues" evidence="1">
    <location>
        <begin position="1"/>
        <end position="31"/>
    </location>
</feature>
<comment type="caution">
    <text evidence="2">The sequence shown here is derived from an EMBL/GenBank/DDBJ whole genome shotgun (WGS) entry which is preliminary data.</text>
</comment>
<dbReference type="AlphaFoldDB" id="A0A8J5MK93"/>
<gene>
    <name evidence="2" type="ORF">Hamer_G023664</name>
</gene>
<feature type="region of interest" description="Disordered" evidence="1">
    <location>
        <begin position="1"/>
        <end position="35"/>
    </location>
</feature>
<dbReference type="EMBL" id="JAHLQT010044498">
    <property type="protein sequence ID" value="KAG7154310.1"/>
    <property type="molecule type" value="Genomic_DNA"/>
</dbReference>
<sequence>MESQQSVTLRTHTGGTTPKITAKSQRSSQSRRGVACGQLAHTTLPASHHPLGVATGMIRIEVNQGCSWFLLRD</sequence>
<dbReference type="Proteomes" id="UP000747542">
    <property type="component" value="Unassembled WGS sequence"/>
</dbReference>
<accession>A0A8J5MK93</accession>
<evidence type="ECO:0000256" key="1">
    <source>
        <dbReference type="SAM" id="MobiDB-lite"/>
    </source>
</evidence>